<evidence type="ECO:0008006" key="3">
    <source>
        <dbReference type="Google" id="ProtNLM"/>
    </source>
</evidence>
<reference evidence="2" key="1">
    <citation type="submission" date="2020-05" db="EMBL/GenBank/DDBJ databases">
        <authorList>
            <person name="Chiriac C."/>
            <person name="Salcher M."/>
            <person name="Ghai R."/>
            <person name="Kavagutti S V."/>
        </authorList>
    </citation>
    <scope>NUCLEOTIDE SEQUENCE</scope>
</reference>
<gene>
    <name evidence="2" type="ORF">UFOVP23_25</name>
</gene>
<evidence type="ECO:0000313" key="2">
    <source>
        <dbReference type="EMBL" id="CAB4240836.1"/>
    </source>
</evidence>
<evidence type="ECO:0000256" key="1">
    <source>
        <dbReference type="SAM" id="MobiDB-lite"/>
    </source>
</evidence>
<name>A0A6J5TBG7_9CAUD</name>
<feature type="region of interest" description="Disordered" evidence="1">
    <location>
        <begin position="127"/>
        <end position="149"/>
    </location>
</feature>
<protein>
    <recommendedName>
        <fullName evidence="3">Terminase small subunit</fullName>
    </recommendedName>
</protein>
<organism evidence="2">
    <name type="scientific">uncultured Caudovirales phage</name>
    <dbReference type="NCBI Taxonomy" id="2100421"/>
    <lineage>
        <taxon>Viruses</taxon>
        <taxon>Duplodnaviria</taxon>
        <taxon>Heunggongvirae</taxon>
        <taxon>Uroviricota</taxon>
        <taxon>Caudoviricetes</taxon>
        <taxon>Peduoviridae</taxon>
        <taxon>Maltschvirus</taxon>
        <taxon>Maltschvirus maltsch</taxon>
    </lineage>
</organism>
<sequence length="149" mass="17042">MGKRINTSTNNKQEEGCDKRFLALSEKGGSIAEFCLQEKISRTTFDAWCSKYPYMAQAKAMGKKLAEGWWLNMARNHLVITNDKETTTKFDTNLYKFITGGRFGHTGDKNLNDELEDLKRIVAEMQSSSQPKIAYAEEPSYEENHEDKT</sequence>
<dbReference type="EMBL" id="LR797815">
    <property type="protein sequence ID" value="CAB4240836.1"/>
    <property type="molecule type" value="Genomic_DNA"/>
</dbReference>
<proteinExistence type="predicted"/>
<accession>A0A6J5TBG7</accession>